<name>A0A6P1YJZ3_9HYPH</name>
<reference evidence="1 2" key="1">
    <citation type="submission" date="2020-02" db="EMBL/GenBank/DDBJ databases">
        <authorList>
            <person name="Li G."/>
        </authorList>
    </citation>
    <scope>NUCLEOTIDE SEQUENCE [LARGE SCALE GENOMIC DNA]</scope>
    <source>
        <strain evidence="1 2">DSM 102029</strain>
    </source>
</reference>
<evidence type="ECO:0000313" key="1">
    <source>
        <dbReference type="EMBL" id="QIB33435.1"/>
    </source>
</evidence>
<sequence length="67" mass="7117">MAHASFAIAAPSRTTLASASSAAARKPGVFARFMQRVIDAQTRHVEAEMARYATPMAAALRGIERNG</sequence>
<accession>A0A6P1YJZ3</accession>
<keyword evidence="2" id="KW-1185">Reference proteome</keyword>
<dbReference type="RefSeq" id="WP_163074531.1">
    <property type="nucleotide sequence ID" value="NZ_CP048630.1"/>
</dbReference>
<proteinExistence type="predicted"/>
<evidence type="ECO:0000313" key="2">
    <source>
        <dbReference type="Proteomes" id="UP000464751"/>
    </source>
</evidence>
<dbReference type="AlphaFoldDB" id="A0A6P1YJZ3"/>
<dbReference type="EMBL" id="CP048630">
    <property type="protein sequence ID" value="QIB33435.1"/>
    <property type="molecule type" value="Genomic_DNA"/>
</dbReference>
<gene>
    <name evidence="1" type="ORF">G3A50_06735</name>
</gene>
<protein>
    <submittedName>
        <fullName evidence="1">Uncharacterized protein</fullName>
    </submittedName>
</protein>
<organism evidence="1 2">
    <name type="scientific">Ancylobacter pratisalsi</name>
    <dbReference type="NCBI Taxonomy" id="1745854"/>
    <lineage>
        <taxon>Bacteria</taxon>
        <taxon>Pseudomonadati</taxon>
        <taxon>Pseudomonadota</taxon>
        <taxon>Alphaproteobacteria</taxon>
        <taxon>Hyphomicrobiales</taxon>
        <taxon>Xanthobacteraceae</taxon>
        <taxon>Ancylobacter</taxon>
    </lineage>
</organism>
<dbReference type="KEGG" id="apra:G3A50_06735"/>
<dbReference type="Proteomes" id="UP000464751">
    <property type="component" value="Chromosome"/>
</dbReference>